<dbReference type="EMBL" id="JAHYIQ010000007">
    <property type="protein sequence ID" value="KAK1130564.1"/>
    <property type="molecule type" value="Genomic_DNA"/>
</dbReference>
<feature type="compositionally biased region" description="Basic and acidic residues" evidence="1">
    <location>
        <begin position="11"/>
        <end position="21"/>
    </location>
</feature>
<dbReference type="AlphaFoldDB" id="A0AA40G4A8"/>
<accession>A0AA40G4A8</accession>
<comment type="caution">
    <text evidence="2">The sequence shown here is derived from an EMBL/GenBank/DDBJ whole genome shotgun (WGS) entry which is preliminary data.</text>
</comment>
<feature type="region of interest" description="Disordered" evidence="1">
    <location>
        <begin position="1"/>
        <end position="35"/>
    </location>
</feature>
<evidence type="ECO:0000256" key="1">
    <source>
        <dbReference type="SAM" id="MobiDB-lite"/>
    </source>
</evidence>
<gene>
    <name evidence="2" type="ORF">K0M31_018690</name>
</gene>
<keyword evidence="3" id="KW-1185">Reference proteome</keyword>
<protein>
    <submittedName>
        <fullName evidence="2">Uncharacterized protein</fullName>
    </submittedName>
</protein>
<reference evidence="2" key="1">
    <citation type="submission" date="2021-10" db="EMBL/GenBank/DDBJ databases">
        <title>Melipona bicolor Genome sequencing and assembly.</title>
        <authorList>
            <person name="Araujo N.S."/>
            <person name="Arias M.C."/>
        </authorList>
    </citation>
    <scope>NUCLEOTIDE SEQUENCE</scope>
    <source>
        <strain evidence="2">USP_2M_L1-L4_2017</strain>
        <tissue evidence="2">Whole body</tissue>
    </source>
</reference>
<dbReference type="Proteomes" id="UP001177670">
    <property type="component" value="Unassembled WGS sequence"/>
</dbReference>
<organism evidence="2 3">
    <name type="scientific">Melipona bicolor</name>
    <dbReference type="NCBI Taxonomy" id="60889"/>
    <lineage>
        <taxon>Eukaryota</taxon>
        <taxon>Metazoa</taxon>
        <taxon>Ecdysozoa</taxon>
        <taxon>Arthropoda</taxon>
        <taxon>Hexapoda</taxon>
        <taxon>Insecta</taxon>
        <taxon>Pterygota</taxon>
        <taxon>Neoptera</taxon>
        <taxon>Endopterygota</taxon>
        <taxon>Hymenoptera</taxon>
        <taxon>Apocrita</taxon>
        <taxon>Aculeata</taxon>
        <taxon>Apoidea</taxon>
        <taxon>Anthophila</taxon>
        <taxon>Apidae</taxon>
        <taxon>Melipona</taxon>
    </lineage>
</organism>
<name>A0AA40G4A8_9HYME</name>
<sequence length="248" mass="27995">MLGSEGYGRCRKSDPERKSNAKEVTSFPNGWGGRRQRNGELRAEYKGPLSFRLDRYCLTSVSTVLRRAATRSSTAVRNSCKVRRGSSNKLHWNRTLSRLSPVHAYRDAISLRTSTALAYRSSATSCLNLEVKATYSFAITVFFKFFIQVTFPVSLPLALVTMLVVSKKNDSFLEHGKSNLISSSVTVALVESYYKRARGSVYFSETIPSLLPNLVSNTFRQQGYIFRRVYEALLVTTRGWLTAPFTRL</sequence>
<evidence type="ECO:0000313" key="3">
    <source>
        <dbReference type="Proteomes" id="UP001177670"/>
    </source>
</evidence>
<evidence type="ECO:0000313" key="2">
    <source>
        <dbReference type="EMBL" id="KAK1130564.1"/>
    </source>
</evidence>
<proteinExistence type="predicted"/>